<dbReference type="InterPro" id="IPR014352">
    <property type="entry name" value="FERM/acyl-CoA-bd_prot_sf"/>
</dbReference>
<feature type="region of interest" description="Disordered" evidence="1">
    <location>
        <begin position="389"/>
        <end position="423"/>
    </location>
</feature>
<dbReference type="InterPro" id="IPR019748">
    <property type="entry name" value="FERM_central"/>
</dbReference>
<accession>A0A158QCL3</accession>
<organism evidence="5">
    <name type="scientific">Hymenolepis diminuta</name>
    <name type="common">Rat tapeworm</name>
    <dbReference type="NCBI Taxonomy" id="6216"/>
    <lineage>
        <taxon>Eukaryota</taxon>
        <taxon>Metazoa</taxon>
        <taxon>Spiralia</taxon>
        <taxon>Lophotrochozoa</taxon>
        <taxon>Platyhelminthes</taxon>
        <taxon>Cestoda</taxon>
        <taxon>Eucestoda</taxon>
        <taxon>Cyclophyllidea</taxon>
        <taxon>Hymenolepididae</taxon>
        <taxon>Hymenolepis</taxon>
    </lineage>
</organism>
<feature type="compositionally biased region" description="Polar residues" evidence="1">
    <location>
        <begin position="23"/>
        <end position="49"/>
    </location>
</feature>
<gene>
    <name evidence="3" type="ORF">HDID_LOCUS1662</name>
</gene>
<evidence type="ECO:0000259" key="2">
    <source>
        <dbReference type="PROSITE" id="PS50057"/>
    </source>
</evidence>
<evidence type="ECO:0000313" key="5">
    <source>
        <dbReference type="WBParaSite" id="HDID_0000166101-mRNA-1"/>
    </source>
</evidence>
<feature type="compositionally biased region" description="Basic and acidic residues" evidence="1">
    <location>
        <begin position="594"/>
        <end position="610"/>
    </location>
</feature>
<feature type="region of interest" description="Disordered" evidence="1">
    <location>
        <begin position="998"/>
        <end position="1031"/>
    </location>
</feature>
<evidence type="ECO:0000313" key="3">
    <source>
        <dbReference type="EMBL" id="VDL19123.1"/>
    </source>
</evidence>
<dbReference type="Pfam" id="PF00373">
    <property type="entry name" value="FERM_M"/>
    <property type="match status" value="1"/>
</dbReference>
<feature type="compositionally biased region" description="Basic and acidic residues" evidence="1">
    <location>
        <begin position="1002"/>
        <end position="1011"/>
    </location>
</feature>
<sequence>MGLKSNNSSPRRRLPSLRRRSLQGSTASEVVPLNESSRATTLPNPHNPSTVKFAITSDSGPQPSGQAKVTYDNSVIYQPMPNVGSSRSSDLSQVKFTVEVKLLNDEQDALLIDVNAALFGQWLFDEVINRMGGLLESDYFGLRYLDKSKQRQWLDPSKTVYKQLKNVVPRSLNFRVKHYPAKPLEELKQEKSRYFLYLQLRRDLHSGRLIGRNNDMHILAAHILQAEIGDIDKLEDYLGMNGSLADLKMFENMTPRVEAKIREIYKTLQGLSVADAEAKFLERASELETYGVEPVFVQDRKGNHFYVGLSHEGVTAFRGNRKAHVFSCLNKSTEAKKSKANGRLFRKRRLYSFTGRCQKEMLQMTSSMPNIPQPSVSRSRSLLNIAKSVSLSRQTKSHEELNGANNNYLDGSNNNGQSGRSVSVDALSGGVRLAGVNSESAEQLDRRSSQTSNHDAYSKLCRSSELISTSKSLTVTTSGQNEELSPKIKMAWSPTFPQSSDTLNEVARKEVDEALTHAEIMRLVAHRQIDENNQIKESKPVSGSSCVEVEKSPINTTSNFPISNSSDSLKEYKKIKCSSESSNTSLPSPTSSPRKLDRQESIENSSHDKNSSTSSESYSTQVRRPENRDMVMDRADTVPSESTPISSSSTPFSSPKLEKNVIKRSTVVDPPSDFADKSTLQTSKDIYFPYLSKVKNLDNDSGTHERLYQPLRFNKPIKDPFALPSKTEELSVSVELINDSAEYSSIPLEPSMKSQEGIINTPTRMDRSPLLLTHGYIPYRGFEMNNRFRTSHMDKDEFQRDIAGPRPTIVKAGCAPPVAEPIIVAEYFVPLCDDEEEDDEEESKAESVKIPAVSKEIEKNNLNKRTALAPFDWSAASARMEKNRNPEKIKETEWLPPMTTVVLSQEIISPRKEMASSGNKSLSKPLDRTEGFIREKSAPSPSLMNLTGNITTPSDKINALKEKMLIPVSRYVSQEISSVPDLVKTEPVLQRTLIQISQNRASGDREEKMESPEVSPKDSVTATHNPSSEESFLPPTLVQILWFLGVFFLVHHILKIIRVGPIMGFFGATGPEAIGYWSVIEAIVDFFFFRIL</sequence>
<evidence type="ECO:0000313" key="4">
    <source>
        <dbReference type="Proteomes" id="UP000274504"/>
    </source>
</evidence>
<feature type="compositionally biased region" description="Low complexity" evidence="1">
    <location>
        <begin position="611"/>
        <end position="620"/>
    </location>
</feature>
<dbReference type="SMART" id="SM00295">
    <property type="entry name" value="B41"/>
    <property type="match status" value="1"/>
</dbReference>
<feature type="compositionally biased region" description="Low complexity" evidence="1">
    <location>
        <begin position="637"/>
        <end position="655"/>
    </location>
</feature>
<dbReference type="Proteomes" id="UP000274504">
    <property type="component" value="Unassembled WGS sequence"/>
</dbReference>
<feature type="compositionally biased region" description="Basic and acidic residues" evidence="1">
    <location>
        <begin position="623"/>
        <end position="636"/>
    </location>
</feature>
<feature type="region of interest" description="Disordered" evidence="1">
    <location>
        <begin position="1"/>
        <end position="49"/>
    </location>
</feature>
<dbReference type="Gene3D" id="2.30.29.30">
    <property type="entry name" value="Pleckstrin-homology domain (PH domain)/Phosphotyrosine-binding domain (PTB)"/>
    <property type="match status" value="1"/>
</dbReference>
<dbReference type="STRING" id="6216.A0A158QCL3"/>
<dbReference type="InterPro" id="IPR000299">
    <property type="entry name" value="FERM_domain"/>
</dbReference>
<dbReference type="SUPFAM" id="SSF54236">
    <property type="entry name" value="Ubiquitin-like"/>
    <property type="match status" value="1"/>
</dbReference>
<dbReference type="Gene3D" id="1.20.80.10">
    <property type="match status" value="1"/>
</dbReference>
<dbReference type="AlphaFoldDB" id="A0A158QCL3"/>
<dbReference type="InterPro" id="IPR011993">
    <property type="entry name" value="PH-like_dom_sf"/>
</dbReference>
<proteinExistence type="predicted"/>
<dbReference type="CDD" id="cd14473">
    <property type="entry name" value="FERM_B-lobe"/>
    <property type="match status" value="1"/>
</dbReference>
<dbReference type="PRINTS" id="PR00935">
    <property type="entry name" value="BAND41"/>
</dbReference>
<feature type="compositionally biased region" description="Low complexity" evidence="1">
    <location>
        <begin position="578"/>
        <end position="593"/>
    </location>
</feature>
<dbReference type="EMBL" id="UYSG01000327">
    <property type="protein sequence ID" value="VDL19123.1"/>
    <property type="molecule type" value="Genomic_DNA"/>
</dbReference>
<dbReference type="InterPro" id="IPR019749">
    <property type="entry name" value="Band_41_domain"/>
</dbReference>
<dbReference type="PROSITE" id="PS50057">
    <property type="entry name" value="FERM_3"/>
    <property type="match status" value="1"/>
</dbReference>
<dbReference type="GO" id="GO:0005856">
    <property type="term" value="C:cytoskeleton"/>
    <property type="evidence" value="ECO:0007669"/>
    <property type="project" value="TreeGrafter"/>
</dbReference>
<feature type="domain" description="FERM" evidence="2">
    <location>
        <begin position="96"/>
        <end position="397"/>
    </location>
</feature>
<dbReference type="InterPro" id="IPR035963">
    <property type="entry name" value="FERM_2"/>
</dbReference>
<dbReference type="OrthoDB" id="6275992at2759"/>
<feature type="compositionally biased region" description="Low complexity" evidence="1">
    <location>
        <begin position="402"/>
        <end position="416"/>
    </location>
</feature>
<feature type="region of interest" description="Disordered" evidence="1">
    <location>
        <begin position="534"/>
        <end position="656"/>
    </location>
</feature>
<dbReference type="Pfam" id="PF09379">
    <property type="entry name" value="FERM_N"/>
    <property type="match status" value="1"/>
</dbReference>
<feature type="compositionally biased region" description="Polar residues" evidence="1">
    <location>
        <begin position="1018"/>
        <end position="1030"/>
    </location>
</feature>
<protein>
    <submittedName>
        <fullName evidence="5">FERM domain-containing protein</fullName>
    </submittedName>
</protein>
<dbReference type="InterPro" id="IPR029071">
    <property type="entry name" value="Ubiquitin-like_domsf"/>
</dbReference>
<dbReference type="GO" id="GO:0031032">
    <property type="term" value="P:actomyosin structure organization"/>
    <property type="evidence" value="ECO:0007669"/>
    <property type="project" value="TreeGrafter"/>
</dbReference>
<evidence type="ECO:0000256" key="1">
    <source>
        <dbReference type="SAM" id="MobiDB-lite"/>
    </source>
</evidence>
<dbReference type="WBParaSite" id="HDID_0000166101-mRNA-1">
    <property type="protein sequence ID" value="HDID_0000166101-mRNA-1"/>
    <property type="gene ID" value="HDID_0000166101"/>
</dbReference>
<feature type="region of interest" description="Disordered" evidence="1">
    <location>
        <begin position="436"/>
        <end position="457"/>
    </location>
</feature>
<reference evidence="3 4" key="2">
    <citation type="submission" date="2018-11" db="EMBL/GenBank/DDBJ databases">
        <authorList>
            <consortium name="Pathogen Informatics"/>
        </authorList>
    </citation>
    <scope>NUCLEOTIDE SEQUENCE [LARGE SCALE GENOMIC DNA]</scope>
</reference>
<dbReference type="SUPFAM" id="SSF47031">
    <property type="entry name" value="Second domain of FERM"/>
    <property type="match status" value="1"/>
</dbReference>
<dbReference type="Gene3D" id="3.10.20.90">
    <property type="entry name" value="Phosphatidylinositol 3-kinase Catalytic Subunit, Chain A, domain 1"/>
    <property type="match status" value="1"/>
</dbReference>
<reference evidence="5" key="1">
    <citation type="submission" date="2016-04" db="UniProtKB">
        <authorList>
            <consortium name="WormBaseParasite"/>
        </authorList>
    </citation>
    <scope>IDENTIFICATION</scope>
</reference>
<feature type="compositionally biased region" description="Basic residues" evidence="1">
    <location>
        <begin position="10"/>
        <end position="21"/>
    </location>
</feature>
<name>A0A158QCL3_HYMDI</name>
<dbReference type="PANTHER" id="PTHR23280:SF32">
    <property type="entry name" value="FI22325P1"/>
    <property type="match status" value="1"/>
</dbReference>
<dbReference type="InterPro" id="IPR018979">
    <property type="entry name" value="FERM_N"/>
</dbReference>
<feature type="compositionally biased region" description="Polar residues" evidence="1">
    <location>
        <begin position="553"/>
        <end position="567"/>
    </location>
</feature>
<dbReference type="PANTHER" id="PTHR23280">
    <property type="entry name" value="4.1 G PROTEIN"/>
    <property type="match status" value="1"/>
</dbReference>